<feature type="region of interest" description="Disordered" evidence="8">
    <location>
        <begin position="365"/>
        <end position="413"/>
    </location>
</feature>
<gene>
    <name evidence="11" type="ORF">A1Q1_06117</name>
</gene>
<evidence type="ECO:0000256" key="9">
    <source>
        <dbReference type="SAM" id="SignalP"/>
    </source>
</evidence>
<dbReference type="VEuPathDB" id="FungiDB:A1Q1_06117"/>
<dbReference type="InterPro" id="IPR044865">
    <property type="entry name" value="MRH_dom"/>
</dbReference>
<evidence type="ECO:0000256" key="2">
    <source>
        <dbReference type="ARBA" id="ARBA00009918"/>
    </source>
</evidence>
<feature type="region of interest" description="Disordered" evidence="8">
    <location>
        <begin position="60"/>
        <end position="120"/>
    </location>
</feature>
<comment type="similarity">
    <text evidence="2">Belongs to the OS-9 family.</text>
</comment>
<keyword evidence="4 9" id="KW-0732">Signal</keyword>
<dbReference type="GO" id="GO:0030970">
    <property type="term" value="P:retrograde protein transport, ER to cytosol"/>
    <property type="evidence" value="ECO:0007669"/>
    <property type="project" value="TreeGrafter"/>
</dbReference>
<dbReference type="PANTHER" id="PTHR15414:SF0">
    <property type="entry name" value="ENDOPLASMIC RETICULUM LECTIN 1"/>
    <property type="match status" value="1"/>
</dbReference>
<dbReference type="GO" id="GO:0005789">
    <property type="term" value="C:endoplasmic reticulum membrane"/>
    <property type="evidence" value="ECO:0007669"/>
    <property type="project" value="UniProtKB-SubCell"/>
</dbReference>
<comment type="caution">
    <text evidence="11">The sequence shown here is derived from an EMBL/GenBank/DDBJ whole genome shotgun (WGS) entry which is preliminary data.</text>
</comment>
<feature type="signal peptide" evidence="9">
    <location>
        <begin position="1"/>
        <end position="17"/>
    </location>
</feature>
<keyword evidence="5" id="KW-0430">Lectin</keyword>
<dbReference type="Gene3D" id="2.70.130.10">
    <property type="entry name" value="Mannose-6-phosphate receptor binding domain"/>
    <property type="match status" value="1"/>
</dbReference>
<feature type="compositionally biased region" description="Basic and acidic residues" evidence="8">
    <location>
        <begin position="365"/>
        <end position="396"/>
    </location>
</feature>
<feature type="compositionally biased region" description="Basic and acidic residues" evidence="8">
    <location>
        <begin position="491"/>
        <end position="518"/>
    </location>
</feature>
<dbReference type="PROSITE" id="PS51914">
    <property type="entry name" value="MRH"/>
    <property type="match status" value="1"/>
</dbReference>
<dbReference type="KEGG" id="tasa:A1Q1_06117"/>
<feature type="compositionally biased region" description="Low complexity" evidence="8">
    <location>
        <begin position="82"/>
        <end position="92"/>
    </location>
</feature>
<dbReference type="OrthoDB" id="448954at2759"/>
<sequence>MTHLAICTLALAALAGASPSGLQDLAAYPKYEVQFLADRPIKLSDAQRCERYGLASDDDWLDLRPRSGNEKRDKDRGRIEGSSSATQASTSTEVTRDDLEKGHQVQARQTGEVAGSQTSPKLIRMHFTHEEYDVPHAYMCALPSKNTTDAQQAAARAKQDEPEPDPNKSWQALDYLEDRCLYATHGWFTYAYCHNQYVRQFHQAPGGKPGPNGFEPKEDTNYEAYNLGFSKGKYHEYEEAAMPETTFGIGPWSRYLVQRWTFGTKCAETRKPREVEVQMHCSLSSGDSIFMIKEVSLCQYVLVIYTPSLCSLPAFRPQSALDVEPAGIKCRELMEDDQFEQWNTERIERERLEHEGKLLEAAKIEKEKKAKEDAESRIRENSEVEKDEKAAKKDESDSGAEGQKGGKKGKKGSHIITEDDLAAFKIAGGDMDETTKALILEAVRKAFGAGGEGEDIEISFLGLHDDDDIPAGGGGFGLPVITLEDLAEGGKGAKDSKEAQDLKNPKDAEKKRKDDRHRPTVQFRNREVGNMGVREEKKQEDRAGTKVDAAERAGKPKAKDGGDEQPTALRDEL</sequence>
<feature type="compositionally biased region" description="Basic and acidic residues" evidence="8">
    <location>
        <begin position="61"/>
        <end position="79"/>
    </location>
</feature>
<dbReference type="PANTHER" id="PTHR15414">
    <property type="entry name" value="OS-9-RELATED"/>
    <property type="match status" value="1"/>
</dbReference>
<dbReference type="RefSeq" id="XP_014176801.1">
    <property type="nucleotide sequence ID" value="XM_014321326.1"/>
</dbReference>
<evidence type="ECO:0000256" key="5">
    <source>
        <dbReference type="ARBA" id="ARBA00022734"/>
    </source>
</evidence>
<dbReference type="Proteomes" id="UP000002748">
    <property type="component" value="Unassembled WGS sequence"/>
</dbReference>
<evidence type="ECO:0000256" key="6">
    <source>
        <dbReference type="ARBA" id="ARBA00022824"/>
    </source>
</evidence>
<feature type="chain" id="PRO_5005686059" description="Protein OS-9 homolog" evidence="9">
    <location>
        <begin position="18"/>
        <end position="573"/>
    </location>
</feature>
<keyword evidence="7" id="KW-1015">Disulfide bond</keyword>
<dbReference type="EMBL" id="ALBS01000327">
    <property type="protein sequence ID" value="EJT45354.1"/>
    <property type="molecule type" value="Genomic_DNA"/>
</dbReference>
<evidence type="ECO:0000256" key="4">
    <source>
        <dbReference type="ARBA" id="ARBA00022729"/>
    </source>
</evidence>
<dbReference type="InterPro" id="IPR045149">
    <property type="entry name" value="OS-9-like"/>
</dbReference>
<evidence type="ECO:0000256" key="3">
    <source>
        <dbReference type="ARBA" id="ARBA00018727"/>
    </source>
</evidence>
<feature type="compositionally biased region" description="Basic and acidic residues" evidence="8">
    <location>
        <begin position="533"/>
        <end position="562"/>
    </location>
</feature>
<comment type="subcellular location">
    <subcellularLocation>
        <location evidence="1">Endoplasmic reticulum membrane</location>
        <topology evidence="1">Peripheral membrane protein</topology>
        <orientation evidence="1">Lumenal side</orientation>
    </subcellularLocation>
</comment>
<dbReference type="GO" id="GO:0030968">
    <property type="term" value="P:endoplasmic reticulum unfolded protein response"/>
    <property type="evidence" value="ECO:0007669"/>
    <property type="project" value="InterPro"/>
</dbReference>
<evidence type="ECO:0000313" key="12">
    <source>
        <dbReference type="Proteomes" id="UP000002748"/>
    </source>
</evidence>
<evidence type="ECO:0000256" key="1">
    <source>
        <dbReference type="ARBA" id="ARBA00004367"/>
    </source>
</evidence>
<organism evidence="11 12">
    <name type="scientific">Trichosporon asahii var. asahii (strain ATCC 90039 / CBS 2479 / JCM 2466 / KCTC 7840 / NBRC 103889/ NCYC 2677 / UAMH 7654)</name>
    <name type="common">Yeast</name>
    <dbReference type="NCBI Taxonomy" id="1186058"/>
    <lineage>
        <taxon>Eukaryota</taxon>
        <taxon>Fungi</taxon>
        <taxon>Dikarya</taxon>
        <taxon>Basidiomycota</taxon>
        <taxon>Agaricomycotina</taxon>
        <taxon>Tremellomycetes</taxon>
        <taxon>Trichosporonales</taxon>
        <taxon>Trichosporonaceae</taxon>
        <taxon>Trichosporon</taxon>
    </lineage>
</organism>
<evidence type="ECO:0000256" key="8">
    <source>
        <dbReference type="SAM" id="MobiDB-lite"/>
    </source>
</evidence>
<dbReference type="GeneID" id="25989629"/>
<accession>J6EM15</accession>
<feature type="region of interest" description="Disordered" evidence="8">
    <location>
        <begin position="489"/>
        <end position="573"/>
    </location>
</feature>
<feature type="compositionally biased region" description="Basic and acidic residues" evidence="8">
    <location>
        <begin position="94"/>
        <end position="103"/>
    </location>
</feature>
<dbReference type="HOGENOM" id="CLU_478323_0_0_1"/>
<evidence type="ECO:0000313" key="11">
    <source>
        <dbReference type="EMBL" id="EJT45354.1"/>
    </source>
</evidence>
<dbReference type="Pfam" id="PF07915">
    <property type="entry name" value="PRKCSH"/>
    <property type="match status" value="1"/>
</dbReference>
<dbReference type="SUPFAM" id="SSF50911">
    <property type="entry name" value="Mannose 6-phosphate receptor domain"/>
    <property type="match status" value="1"/>
</dbReference>
<dbReference type="AlphaFoldDB" id="J6EM15"/>
<keyword evidence="6" id="KW-0256">Endoplasmic reticulum</keyword>
<dbReference type="GO" id="GO:0030246">
    <property type="term" value="F:carbohydrate binding"/>
    <property type="evidence" value="ECO:0007669"/>
    <property type="project" value="UniProtKB-KW"/>
</dbReference>
<dbReference type="InterPro" id="IPR012913">
    <property type="entry name" value="OS9-like_dom"/>
</dbReference>
<protein>
    <recommendedName>
        <fullName evidence="3">Protein OS-9 homolog</fullName>
    </recommendedName>
</protein>
<feature type="domain" description="MRH" evidence="10">
    <location>
        <begin position="178"/>
        <end position="312"/>
    </location>
</feature>
<dbReference type="InterPro" id="IPR009011">
    <property type="entry name" value="Man6P_isomerase_rcpt-bd_dom_sf"/>
</dbReference>
<reference evidence="11 12" key="1">
    <citation type="journal article" date="2012" name="Eukaryot. Cell">
        <title>Draft genome sequence of CBS 2479, the standard type strain of Trichosporon asahii.</title>
        <authorList>
            <person name="Yang R.Y."/>
            <person name="Li H.T."/>
            <person name="Zhu H."/>
            <person name="Zhou G.P."/>
            <person name="Wang M."/>
            <person name="Wang L."/>
        </authorList>
    </citation>
    <scope>NUCLEOTIDE SEQUENCE [LARGE SCALE GENOMIC DNA]</scope>
    <source>
        <strain evidence="12">ATCC 90039 / CBS 2479 / JCM 2466 / KCTC 7840 / NCYC 2677 / UAMH 7654</strain>
    </source>
</reference>
<evidence type="ECO:0000259" key="10">
    <source>
        <dbReference type="PROSITE" id="PS51914"/>
    </source>
</evidence>
<evidence type="ECO:0000256" key="7">
    <source>
        <dbReference type="ARBA" id="ARBA00023157"/>
    </source>
</evidence>
<proteinExistence type="inferred from homology"/>
<name>J6EM15_TRIAS</name>
<dbReference type="GO" id="GO:0005788">
    <property type="term" value="C:endoplasmic reticulum lumen"/>
    <property type="evidence" value="ECO:0007669"/>
    <property type="project" value="TreeGrafter"/>
</dbReference>